<comment type="caution">
    <text evidence="3">The sequence shown here is derived from an EMBL/GenBank/DDBJ whole genome shotgun (WGS) entry which is preliminary data.</text>
</comment>
<dbReference type="Gene3D" id="3.30.420.10">
    <property type="entry name" value="Ribonuclease H-like superfamily/Ribonuclease H"/>
    <property type="match status" value="1"/>
</dbReference>
<evidence type="ECO:0000259" key="1">
    <source>
        <dbReference type="PROSITE" id="PS50878"/>
    </source>
</evidence>
<evidence type="ECO:0000313" key="4">
    <source>
        <dbReference type="Proteomes" id="UP000662466"/>
    </source>
</evidence>
<dbReference type="SUPFAM" id="SSF56672">
    <property type="entry name" value="DNA/RNA polymerases"/>
    <property type="match status" value="1"/>
</dbReference>
<protein>
    <recommendedName>
        <fullName evidence="5">Reverse transcriptase</fullName>
    </recommendedName>
</protein>
<dbReference type="PANTHER" id="PTHR33481:SF1">
    <property type="entry name" value="ENDONUCLEASE_EXONUCLEASE_PHOSPHATASE DOMAIN-CONTAINING PROTEIN-RELATED"/>
    <property type="match status" value="1"/>
</dbReference>
<dbReference type="EMBL" id="JACBAF010001575">
    <property type="protein sequence ID" value="KAF7174378.1"/>
    <property type="molecule type" value="Genomic_DNA"/>
</dbReference>
<reference evidence="3" key="1">
    <citation type="submission" date="2020-06" db="EMBL/GenBank/DDBJ databases">
        <title>Draft genome sequences of strains closely related to Aspergillus parafelis and Aspergillus hiratsukae.</title>
        <authorList>
            <person name="Dos Santos R.A.C."/>
            <person name="Rivero-Menendez O."/>
            <person name="Steenwyk J.L."/>
            <person name="Mead M.E."/>
            <person name="Goldman G.H."/>
            <person name="Alastruey-Izquierdo A."/>
            <person name="Rokas A."/>
        </authorList>
    </citation>
    <scope>NUCLEOTIDE SEQUENCE</scope>
    <source>
        <strain evidence="3">CNM-CM6106</strain>
    </source>
</reference>
<accession>A0A8H6QKJ1</accession>
<organism evidence="3 4">
    <name type="scientific">Aspergillus hiratsukae</name>
    <dbReference type="NCBI Taxonomy" id="1194566"/>
    <lineage>
        <taxon>Eukaryota</taxon>
        <taxon>Fungi</taxon>
        <taxon>Dikarya</taxon>
        <taxon>Ascomycota</taxon>
        <taxon>Pezizomycotina</taxon>
        <taxon>Eurotiomycetes</taxon>
        <taxon>Eurotiomycetidae</taxon>
        <taxon>Eurotiales</taxon>
        <taxon>Aspergillaceae</taxon>
        <taxon>Aspergillus</taxon>
        <taxon>Aspergillus subgen. Fumigati</taxon>
    </lineage>
</organism>
<evidence type="ECO:0000259" key="2">
    <source>
        <dbReference type="PROSITE" id="PS50879"/>
    </source>
</evidence>
<dbReference type="SUPFAM" id="SSF53098">
    <property type="entry name" value="Ribonuclease H-like"/>
    <property type="match status" value="1"/>
</dbReference>
<proteinExistence type="predicted"/>
<dbReference type="Pfam" id="PF00078">
    <property type="entry name" value="RVT_1"/>
    <property type="match status" value="1"/>
</dbReference>
<sequence length="783" mass="86332">MPQVEKAVLQAGNTTPGADKIPTCVIKVAWPLIKDKVLMLYQGCLKIGYHPRCFRHAVLAIIQKPKKTDLSSPRSYRPIALLSVLGKGLERLVARHMAWVAIHHKVLASQQFGALPLRSAVDLTTCLTHDVEQALNEGKTASLLTLDVKGAFDTVLPGRLVHRLRAQGWPDNLVRWAASFATGRSVQIRLDGQIGPSTDISCGLPQGSPVSGLLFTLYLAPFFCLGNPDTRFGYADDGALLAISSTLSDNCQILSKTLQEALDWGSAEGITFAPDKYELLHFSRRRTDQSPGLTPSVTAGPVIISESPTRPYLRWLGVLFDKKLTFKWHIREMASKALIVANALRSLANTVRGVQPHLMQQAVTACVLRKVYYGAETWWPGRFRPGPPQISNRVEGHLKRITTVILAGARAVLPVFRTTPVSVLHRESGLLAPQIELDQVASLATTRLRRLDPYHPLRKRARRIVRAGHPTSRFARRVLSLPKSEQINPLRYAPWLPQEARKDAQLRIGAPMGRSKEQAADDFAEFYHSLPGTDIKVFSDGSKLSNGQTGGGFAVFQAGHQFLRSSFPLGPNKEVFDAEAEAALAGLKAAMSLETARFATNLWVFLDNLEVALRLLSPSTGSSQKVFKTFCELASTWPLRERLPHTNKGSVQIRWVPGHTHIPENEVADHAAKEGAALDTPPMIEHSYASLKRQAKASAMSATQSNWTSTAPQSYQDLGITSSPRHLDELHLPRRLLGLILAARTGHGDFADYHERFNHEDTYSLLLLPNCQETGSSPRRASL</sequence>
<dbReference type="AlphaFoldDB" id="A0A8H6QKJ1"/>
<evidence type="ECO:0008006" key="5">
    <source>
        <dbReference type="Google" id="ProtNLM"/>
    </source>
</evidence>
<name>A0A8H6QKJ1_9EURO</name>
<dbReference type="PANTHER" id="PTHR33481">
    <property type="entry name" value="REVERSE TRANSCRIPTASE"/>
    <property type="match status" value="1"/>
</dbReference>
<dbReference type="InterPro" id="IPR012337">
    <property type="entry name" value="RNaseH-like_sf"/>
</dbReference>
<feature type="domain" description="RNase H type-1" evidence="2">
    <location>
        <begin position="531"/>
        <end position="677"/>
    </location>
</feature>
<gene>
    <name evidence="3" type="ORF">CNMCM6106_008624</name>
</gene>
<dbReference type="InterPro" id="IPR002156">
    <property type="entry name" value="RNaseH_domain"/>
</dbReference>
<dbReference type="InterPro" id="IPR036397">
    <property type="entry name" value="RNaseH_sf"/>
</dbReference>
<evidence type="ECO:0000313" key="3">
    <source>
        <dbReference type="EMBL" id="KAF7174378.1"/>
    </source>
</evidence>
<dbReference type="Pfam" id="PF00075">
    <property type="entry name" value="RNase_H"/>
    <property type="match status" value="1"/>
</dbReference>
<dbReference type="GO" id="GO:0004523">
    <property type="term" value="F:RNA-DNA hybrid ribonuclease activity"/>
    <property type="evidence" value="ECO:0007669"/>
    <property type="project" value="InterPro"/>
</dbReference>
<dbReference type="PROSITE" id="PS50878">
    <property type="entry name" value="RT_POL"/>
    <property type="match status" value="1"/>
</dbReference>
<dbReference type="Proteomes" id="UP000662466">
    <property type="component" value="Unassembled WGS sequence"/>
</dbReference>
<dbReference type="InterPro" id="IPR000477">
    <property type="entry name" value="RT_dom"/>
</dbReference>
<dbReference type="InterPro" id="IPR043502">
    <property type="entry name" value="DNA/RNA_pol_sf"/>
</dbReference>
<dbReference type="CDD" id="cd01650">
    <property type="entry name" value="RT_nLTR_like"/>
    <property type="match status" value="1"/>
</dbReference>
<feature type="domain" description="Reverse transcriptase" evidence="1">
    <location>
        <begin position="43"/>
        <end position="320"/>
    </location>
</feature>
<dbReference type="CDD" id="cd09276">
    <property type="entry name" value="Rnase_HI_RT_non_LTR"/>
    <property type="match status" value="1"/>
</dbReference>
<dbReference type="PROSITE" id="PS50879">
    <property type="entry name" value="RNASE_H_1"/>
    <property type="match status" value="1"/>
</dbReference>
<dbReference type="GO" id="GO:0003676">
    <property type="term" value="F:nucleic acid binding"/>
    <property type="evidence" value="ECO:0007669"/>
    <property type="project" value="InterPro"/>
</dbReference>